<proteinExistence type="predicted"/>
<organism evidence="2 3">
    <name type="scientific">Vagococcus acidifermentans</name>
    <dbReference type="NCBI Taxonomy" id="564710"/>
    <lineage>
        <taxon>Bacteria</taxon>
        <taxon>Bacillati</taxon>
        <taxon>Bacillota</taxon>
        <taxon>Bacilli</taxon>
        <taxon>Lactobacillales</taxon>
        <taxon>Enterococcaceae</taxon>
        <taxon>Vagococcus</taxon>
    </lineage>
</organism>
<evidence type="ECO:0000313" key="2">
    <source>
        <dbReference type="EMBL" id="RSU11197.1"/>
    </source>
</evidence>
<evidence type="ECO:0000313" key="3">
    <source>
        <dbReference type="Proteomes" id="UP000286773"/>
    </source>
</evidence>
<evidence type="ECO:0000256" key="1">
    <source>
        <dbReference type="SAM" id="Phobius"/>
    </source>
</evidence>
<accession>A0A430AT19</accession>
<feature type="transmembrane region" description="Helical" evidence="1">
    <location>
        <begin position="29"/>
        <end position="51"/>
    </location>
</feature>
<keyword evidence="1" id="KW-0472">Membrane</keyword>
<keyword evidence="1" id="KW-1133">Transmembrane helix</keyword>
<keyword evidence="1" id="KW-0812">Transmembrane</keyword>
<feature type="transmembrane region" description="Helical" evidence="1">
    <location>
        <begin position="160"/>
        <end position="182"/>
    </location>
</feature>
<feature type="transmembrane region" description="Helical" evidence="1">
    <location>
        <begin position="110"/>
        <end position="140"/>
    </location>
</feature>
<dbReference type="AlphaFoldDB" id="A0A430AT19"/>
<dbReference type="EMBL" id="NGKC01000009">
    <property type="protein sequence ID" value="RSU11197.1"/>
    <property type="molecule type" value="Genomic_DNA"/>
</dbReference>
<feature type="transmembrane region" description="Helical" evidence="1">
    <location>
        <begin position="71"/>
        <end position="89"/>
    </location>
</feature>
<feature type="transmembrane region" description="Helical" evidence="1">
    <location>
        <begin position="240"/>
        <end position="263"/>
    </location>
</feature>
<gene>
    <name evidence="2" type="ORF">CBF27_08855</name>
</gene>
<dbReference type="Pfam" id="PF12730">
    <property type="entry name" value="ABC2_membrane_4"/>
    <property type="match status" value="1"/>
</dbReference>
<feature type="transmembrane region" description="Helical" evidence="1">
    <location>
        <begin position="189"/>
        <end position="206"/>
    </location>
</feature>
<dbReference type="OrthoDB" id="2062018at2"/>
<protein>
    <recommendedName>
        <fullName evidence="4">Lantibiotic ABC transporter permease</fullName>
    </recommendedName>
</protein>
<name>A0A430AT19_9ENTE</name>
<reference evidence="2 3" key="1">
    <citation type="submission" date="2017-05" db="EMBL/GenBank/DDBJ databases">
        <title>Vagococcus spp. assemblies.</title>
        <authorList>
            <person name="Gulvik C.A."/>
        </authorList>
    </citation>
    <scope>NUCLEOTIDE SEQUENCE [LARGE SCALE GENOMIC DNA]</scope>
    <source>
        <strain evidence="2 3">LMG 24798</strain>
    </source>
</reference>
<keyword evidence="3" id="KW-1185">Reference proteome</keyword>
<comment type="caution">
    <text evidence="2">The sequence shown here is derived from an EMBL/GenBank/DDBJ whole genome shotgun (WGS) entry which is preliminary data.</text>
</comment>
<evidence type="ECO:0008006" key="4">
    <source>
        <dbReference type="Google" id="ProtNLM"/>
    </source>
</evidence>
<sequence>MIFLERNDTMSTRSLVKIEMRKFIKRKDWISVLAVAVIGILFAGAAFSGTYTGPNNQSALYWLESQVFNTTALYISPFITAFMGTRLLSTELEEKTLTLYIERIQNKRKIYLSKVLAFTIYSVLVYFVMLIFQFILYQIAALKEVTYFSGNLLGANTVQLTISLVLLWATSFYLPGMFTLMLGTKIKPLAVMGMSMGLIFILRNTFQLPLVEWVNPWTYIIKLVIPFSYDTEVQSVAASYWQILGVFILLIITYTVLSIVFGIKLFSTQRKTV</sequence>
<dbReference type="Proteomes" id="UP000286773">
    <property type="component" value="Unassembled WGS sequence"/>
</dbReference>